<dbReference type="KEGG" id="vta:A1508"/>
<keyword evidence="9" id="KW-0809">Transit peptide</keyword>
<dbReference type="GO" id="GO:0006631">
    <property type="term" value="P:fatty acid metabolic process"/>
    <property type="evidence" value="ECO:0007669"/>
    <property type="project" value="UniProtKB-KW"/>
</dbReference>
<dbReference type="GO" id="GO:0005737">
    <property type="term" value="C:cytoplasm"/>
    <property type="evidence" value="ECO:0007669"/>
    <property type="project" value="UniProtKB-SubCell"/>
</dbReference>
<keyword evidence="8" id="KW-0276">Fatty acid metabolism</keyword>
<dbReference type="EMBL" id="LT960611">
    <property type="protein sequence ID" value="SON49487.1"/>
    <property type="molecule type" value="Genomic_DNA"/>
</dbReference>
<keyword evidence="10" id="KW-0443">Lipid metabolism</keyword>
<comment type="catalytic activity">
    <reaction evidence="22">
        <text>dodecanoyl-CoA + H2O = dodecanoate + CoA + H(+)</text>
        <dbReference type="Rhea" id="RHEA:30135"/>
        <dbReference type="ChEBI" id="CHEBI:15377"/>
        <dbReference type="ChEBI" id="CHEBI:15378"/>
        <dbReference type="ChEBI" id="CHEBI:18262"/>
        <dbReference type="ChEBI" id="CHEBI:57287"/>
        <dbReference type="ChEBI" id="CHEBI:57375"/>
    </reaction>
    <physiologicalReaction direction="left-to-right" evidence="22">
        <dbReference type="Rhea" id="RHEA:30136"/>
    </physiologicalReaction>
</comment>
<gene>
    <name evidence="25" type="ORF">VTAP4600_A1508</name>
</gene>
<evidence type="ECO:0000256" key="1">
    <source>
        <dbReference type="ARBA" id="ARBA00004170"/>
    </source>
</evidence>
<dbReference type="InterPro" id="IPR029069">
    <property type="entry name" value="HotDog_dom_sf"/>
</dbReference>
<comment type="similarity">
    <text evidence="15">Belongs to the THEM4/THEM5 thioesterase family.</text>
</comment>
<comment type="catalytic activity">
    <reaction evidence="23">
        <text>tetradecanoyl-CoA + H2O = tetradecanoate + CoA + H(+)</text>
        <dbReference type="Rhea" id="RHEA:40119"/>
        <dbReference type="ChEBI" id="CHEBI:15377"/>
        <dbReference type="ChEBI" id="CHEBI:15378"/>
        <dbReference type="ChEBI" id="CHEBI:30807"/>
        <dbReference type="ChEBI" id="CHEBI:57287"/>
        <dbReference type="ChEBI" id="CHEBI:57385"/>
    </reaction>
    <physiologicalReaction direction="left-to-right" evidence="23">
        <dbReference type="Rhea" id="RHEA:40120"/>
    </physiologicalReaction>
</comment>
<keyword evidence="7" id="KW-0378">Hydrolase</keyword>
<dbReference type="Pfam" id="PF03061">
    <property type="entry name" value="4HBT"/>
    <property type="match status" value="1"/>
</dbReference>
<dbReference type="InterPro" id="IPR052365">
    <property type="entry name" value="THEM4/THEM5_acyl-CoA_thioest"/>
</dbReference>
<dbReference type="AlphaFoldDB" id="A0A2N8ZC56"/>
<dbReference type="CDD" id="cd03443">
    <property type="entry name" value="PaaI_thioesterase"/>
    <property type="match status" value="1"/>
</dbReference>
<comment type="catalytic activity">
    <reaction evidence="19">
        <text>octanoyl-CoA + H2O = octanoate + CoA + H(+)</text>
        <dbReference type="Rhea" id="RHEA:30143"/>
        <dbReference type="ChEBI" id="CHEBI:15377"/>
        <dbReference type="ChEBI" id="CHEBI:15378"/>
        <dbReference type="ChEBI" id="CHEBI:25646"/>
        <dbReference type="ChEBI" id="CHEBI:57287"/>
        <dbReference type="ChEBI" id="CHEBI:57386"/>
    </reaction>
    <physiologicalReaction direction="left-to-right" evidence="19">
        <dbReference type="Rhea" id="RHEA:30144"/>
    </physiologicalReaction>
</comment>
<evidence type="ECO:0000256" key="12">
    <source>
        <dbReference type="ARBA" id="ARBA00023273"/>
    </source>
</evidence>
<evidence type="ECO:0000256" key="11">
    <source>
        <dbReference type="ARBA" id="ARBA00023136"/>
    </source>
</evidence>
<evidence type="ECO:0000256" key="20">
    <source>
        <dbReference type="ARBA" id="ARBA00047734"/>
    </source>
</evidence>
<dbReference type="InterPro" id="IPR006683">
    <property type="entry name" value="Thioestr_dom"/>
</dbReference>
<comment type="catalytic activity">
    <reaction evidence="13">
        <text>(5Z,8Z,11Z,14Z)-eicosatetraenoyl-CoA + H2O = (5Z,8Z,11Z,14Z)-eicosatetraenoate + CoA + H(+)</text>
        <dbReference type="Rhea" id="RHEA:40151"/>
        <dbReference type="ChEBI" id="CHEBI:15377"/>
        <dbReference type="ChEBI" id="CHEBI:15378"/>
        <dbReference type="ChEBI" id="CHEBI:32395"/>
        <dbReference type="ChEBI" id="CHEBI:57287"/>
        <dbReference type="ChEBI" id="CHEBI:57368"/>
    </reaction>
    <physiologicalReaction direction="left-to-right" evidence="13">
        <dbReference type="Rhea" id="RHEA:40152"/>
    </physiologicalReaction>
</comment>
<protein>
    <recommendedName>
        <fullName evidence="17">Acyl-coenzyme A thioesterase THEM4</fullName>
        <ecNumber evidence="16">3.1.2.2</ecNumber>
    </recommendedName>
    <alternativeName>
        <fullName evidence="18">Thioesterase superfamily member 4</fullName>
    </alternativeName>
</protein>
<evidence type="ECO:0000256" key="16">
    <source>
        <dbReference type="ARBA" id="ARBA00038848"/>
    </source>
</evidence>
<organism evidence="25 26">
    <name type="scientific">Vibrio tapetis subsp. tapetis</name>
    <dbReference type="NCBI Taxonomy" id="1671868"/>
    <lineage>
        <taxon>Bacteria</taxon>
        <taxon>Pseudomonadati</taxon>
        <taxon>Pseudomonadota</taxon>
        <taxon>Gammaproteobacteria</taxon>
        <taxon>Vibrionales</taxon>
        <taxon>Vibrionaceae</taxon>
        <taxon>Vibrio</taxon>
    </lineage>
</organism>
<dbReference type="EC" id="3.1.2.2" evidence="16"/>
<evidence type="ECO:0000256" key="2">
    <source>
        <dbReference type="ARBA" id="ARBA00004496"/>
    </source>
</evidence>
<proteinExistence type="inferred from homology"/>
<evidence type="ECO:0000256" key="8">
    <source>
        <dbReference type="ARBA" id="ARBA00022832"/>
    </source>
</evidence>
<accession>A0A2N8ZC56</accession>
<evidence type="ECO:0000256" key="6">
    <source>
        <dbReference type="ARBA" id="ARBA00022703"/>
    </source>
</evidence>
<sequence>MTITNAKLVLYVIKWVFMLPSNHQNCAVCCQPFFSDQQVIDFTHLADGSVQTTITATDKMQGYQGVMQGGLISTLHDTAMTHCLFAHNIQALTASLNVRFIQTVPLHTTLCVTAKMVKRTKRIFALESRIEAEGVICSTAEAKFMLDRR</sequence>
<dbReference type="PANTHER" id="PTHR12418:SF19">
    <property type="entry name" value="ACYL-COENZYME A THIOESTERASE THEM4"/>
    <property type="match status" value="1"/>
</dbReference>
<keyword evidence="4" id="KW-1003">Cell membrane</keyword>
<dbReference type="GO" id="GO:0016020">
    <property type="term" value="C:membrane"/>
    <property type="evidence" value="ECO:0007669"/>
    <property type="project" value="UniProtKB-SubCell"/>
</dbReference>
<evidence type="ECO:0000256" key="13">
    <source>
        <dbReference type="ARBA" id="ARBA00035852"/>
    </source>
</evidence>
<dbReference type="PANTHER" id="PTHR12418">
    <property type="entry name" value="ACYL-COENZYME A THIOESTERASE THEM4"/>
    <property type="match status" value="1"/>
</dbReference>
<evidence type="ECO:0000256" key="7">
    <source>
        <dbReference type="ARBA" id="ARBA00022801"/>
    </source>
</evidence>
<evidence type="ECO:0000256" key="10">
    <source>
        <dbReference type="ARBA" id="ARBA00023098"/>
    </source>
</evidence>
<comment type="catalytic activity">
    <reaction evidence="20">
        <text>hexadecanoyl-CoA + H2O = hexadecanoate + CoA + H(+)</text>
        <dbReference type="Rhea" id="RHEA:16645"/>
        <dbReference type="ChEBI" id="CHEBI:7896"/>
        <dbReference type="ChEBI" id="CHEBI:15377"/>
        <dbReference type="ChEBI" id="CHEBI:15378"/>
        <dbReference type="ChEBI" id="CHEBI:57287"/>
        <dbReference type="ChEBI" id="CHEBI:57379"/>
        <dbReference type="EC" id="3.1.2.2"/>
    </reaction>
    <physiologicalReaction direction="left-to-right" evidence="20">
        <dbReference type="Rhea" id="RHEA:16646"/>
    </physiologicalReaction>
</comment>
<keyword evidence="5" id="KW-0963">Cytoplasm</keyword>
<keyword evidence="6" id="KW-0053">Apoptosis</keyword>
<name>A0A2N8ZC56_9VIBR</name>
<evidence type="ECO:0000256" key="15">
    <source>
        <dbReference type="ARBA" id="ARBA00038456"/>
    </source>
</evidence>
<keyword evidence="11" id="KW-0472">Membrane</keyword>
<reference evidence="25 26" key="1">
    <citation type="submission" date="2017-10" db="EMBL/GenBank/DDBJ databases">
        <authorList>
            <person name="Banno H."/>
            <person name="Chua N.-H."/>
        </authorList>
    </citation>
    <scope>NUCLEOTIDE SEQUENCE [LARGE SCALE GENOMIC DNA]</scope>
    <source>
        <strain evidence="25">Vibrio tapetis CECT4600</strain>
    </source>
</reference>
<evidence type="ECO:0000256" key="3">
    <source>
        <dbReference type="ARBA" id="ARBA00004632"/>
    </source>
</evidence>
<comment type="catalytic activity">
    <reaction evidence="21">
        <text>decanoyl-CoA + H2O = decanoate + CoA + H(+)</text>
        <dbReference type="Rhea" id="RHEA:40059"/>
        <dbReference type="ChEBI" id="CHEBI:15377"/>
        <dbReference type="ChEBI" id="CHEBI:15378"/>
        <dbReference type="ChEBI" id="CHEBI:27689"/>
        <dbReference type="ChEBI" id="CHEBI:57287"/>
        <dbReference type="ChEBI" id="CHEBI:61430"/>
    </reaction>
    <physiologicalReaction direction="left-to-right" evidence="21">
        <dbReference type="Rhea" id="RHEA:40060"/>
    </physiologicalReaction>
</comment>
<evidence type="ECO:0000256" key="22">
    <source>
        <dbReference type="ARBA" id="ARBA00048074"/>
    </source>
</evidence>
<keyword evidence="26" id="KW-1185">Reference proteome</keyword>
<evidence type="ECO:0000256" key="14">
    <source>
        <dbReference type="ARBA" id="ARBA00037002"/>
    </source>
</evidence>
<evidence type="ECO:0000313" key="26">
    <source>
        <dbReference type="Proteomes" id="UP000235828"/>
    </source>
</evidence>
<dbReference type="Gene3D" id="3.10.129.10">
    <property type="entry name" value="Hotdog Thioesterase"/>
    <property type="match status" value="1"/>
</dbReference>
<comment type="subcellular location">
    <subcellularLocation>
        <location evidence="3">Cell projection</location>
        <location evidence="3">Ruffle membrane</location>
    </subcellularLocation>
    <subcellularLocation>
        <location evidence="2">Cytoplasm</location>
    </subcellularLocation>
    <subcellularLocation>
        <location evidence="1">Membrane</location>
        <topology evidence="1">Peripheral membrane protein</topology>
    </subcellularLocation>
</comment>
<comment type="catalytic activity">
    <reaction evidence="14">
        <text>(9Z)-octadecenoyl-CoA + H2O = (9Z)-octadecenoate + CoA + H(+)</text>
        <dbReference type="Rhea" id="RHEA:40139"/>
        <dbReference type="ChEBI" id="CHEBI:15377"/>
        <dbReference type="ChEBI" id="CHEBI:15378"/>
        <dbReference type="ChEBI" id="CHEBI:30823"/>
        <dbReference type="ChEBI" id="CHEBI:57287"/>
        <dbReference type="ChEBI" id="CHEBI:57387"/>
    </reaction>
    <physiologicalReaction direction="left-to-right" evidence="14">
        <dbReference type="Rhea" id="RHEA:40140"/>
    </physiologicalReaction>
</comment>
<evidence type="ECO:0000313" key="25">
    <source>
        <dbReference type="EMBL" id="SON49487.1"/>
    </source>
</evidence>
<evidence type="ECO:0000256" key="21">
    <source>
        <dbReference type="ARBA" id="ARBA00047969"/>
    </source>
</evidence>
<evidence type="ECO:0000256" key="17">
    <source>
        <dbReference type="ARBA" id="ARBA00040123"/>
    </source>
</evidence>
<keyword evidence="12" id="KW-0966">Cell projection</keyword>
<evidence type="ECO:0000256" key="23">
    <source>
        <dbReference type="ARBA" id="ARBA00048180"/>
    </source>
</evidence>
<evidence type="ECO:0000256" key="4">
    <source>
        <dbReference type="ARBA" id="ARBA00022475"/>
    </source>
</evidence>
<evidence type="ECO:0000256" key="18">
    <source>
        <dbReference type="ARBA" id="ARBA00043210"/>
    </source>
</evidence>
<feature type="domain" description="Thioesterase" evidence="24">
    <location>
        <begin position="65"/>
        <end position="134"/>
    </location>
</feature>
<evidence type="ECO:0000256" key="9">
    <source>
        <dbReference type="ARBA" id="ARBA00022946"/>
    </source>
</evidence>
<dbReference type="GO" id="GO:0016790">
    <property type="term" value="F:thiolester hydrolase activity"/>
    <property type="evidence" value="ECO:0007669"/>
    <property type="project" value="UniProtKB-ARBA"/>
</dbReference>
<dbReference type="SUPFAM" id="SSF54637">
    <property type="entry name" value="Thioesterase/thiol ester dehydrase-isomerase"/>
    <property type="match status" value="1"/>
</dbReference>
<evidence type="ECO:0000256" key="5">
    <source>
        <dbReference type="ARBA" id="ARBA00022490"/>
    </source>
</evidence>
<evidence type="ECO:0000256" key="19">
    <source>
        <dbReference type="ARBA" id="ARBA00047588"/>
    </source>
</evidence>
<evidence type="ECO:0000259" key="24">
    <source>
        <dbReference type="Pfam" id="PF03061"/>
    </source>
</evidence>
<dbReference type="Proteomes" id="UP000235828">
    <property type="component" value="Chromosome A"/>
</dbReference>